<organism evidence="2">
    <name type="scientific">Ixodes ricinus</name>
    <name type="common">Common tick</name>
    <name type="synonym">Acarus ricinus</name>
    <dbReference type="NCBI Taxonomy" id="34613"/>
    <lineage>
        <taxon>Eukaryota</taxon>
        <taxon>Metazoa</taxon>
        <taxon>Ecdysozoa</taxon>
        <taxon>Arthropoda</taxon>
        <taxon>Chelicerata</taxon>
        <taxon>Arachnida</taxon>
        <taxon>Acari</taxon>
        <taxon>Parasitiformes</taxon>
        <taxon>Ixodida</taxon>
        <taxon>Ixodoidea</taxon>
        <taxon>Ixodidae</taxon>
        <taxon>Ixodinae</taxon>
        <taxon>Ixodes</taxon>
    </lineage>
</organism>
<keyword evidence="1" id="KW-0732">Signal</keyword>
<evidence type="ECO:0000313" key="2">
    <source>
        <dbReference type="EMBL" id="MXU94943.1"/>
    </source>
</evidence>
<accession>A0A6B0UYC4</accession>
<sequence length="174" mass="20020">MHTFSSWHIAVCTTCCWPGTFCSIPLRRQGLRHSSPNVATPAFALPKQREVEGGAFTSLSTHATLPRWHQHPCSASSSVYLYTPFQETLDPRGSKPFSSPVTGFEARLSPASLLTLTEWSCDFDRRSLCRRSFKQCWRLNSRLFPLYFVFRGARIFPRSSRKHCTTFERRKNKQ</sequence>
<reference evidence="2" key="1">
    <citation type="submission" date="2019-12" db="EMBL/GenBank/DDBJ databases">
        <title>An insight into the sialome of adult female Ixodes ricinus ticks feeding for 6 days.</title>
        <authorList>
            <person name="Perner J."/>
            <person name="Ribeiro J.M.C."/>
        </authorList>
    </citation>
    <scope>NUCLEOTIDE SEQUENCE</scope>
    <source>
        <strain evidence="2">Semi-engorged</strain>
        <tissue evidence="2">Salivary glands</tissue>
    </source>
</reference>
<name>A0A6B0UYC4_IXORI</name>
<feature type="chain" id="PRO_5025470279" description="Secreted protein" evidence="1">
    <location>
        <begin position="23"/>
        <end position="174"/>
    </location>
</feature>
<protein>
    <recommendedName>
        <fullName evidence="3">Secreted protein</fullName>
    </recommendedName>
</protein>
<feature type="signal peptide" evidence="1">
    <location>
        <begin position="1"/>
        <end position="22"/>
    </location>
</feature>
<proteinExistence type="predicted"/>
<dbReference type="AlphaFoldDB" id="A0A6B0UYC4"/>
<evidence type="ECO:0000256" key="1">
    <source>
        <dbReference type="SAM" id="SignalP"/>
    </source>
</evidence>
<evidence type="ECO:0008006" key="3">
    <source>
        <dbReference type="Google" id="ProtNLM"/>
    </source>
</evidence>
<dbReference type="EMBL" id="GIFC01012860">
    <property type="protein sequence ID" value="MXU94943.1"/>
    <property type="molecule type" value="Transcribed_RNA"/>
</dbReference>